<dbReference type="STRING" id="927083.DB32_000958"/>
<dbReference type="Proteomes" id="UP000034883">
    <property type="component" value="Chromosome"/>
</dbReference>
<dbReference type="EMBL" id="CP011125">
    <property type="protein sequence ID" value="AKF03809.1"/>
    <property type="molecule type" value="Genomic_DNA"/>
</dbReference>
<evidence type="ECO:0008006" key="3">
    <source>
        <dbReference type="Google" id="ProtNLM"/>
    </source>
</evidence>
<gene>
    <name evidence="1" type="ORF">DB32_000958</name>
</gene>
<dbReference type="PROSITE" id="PS51257">
    <property type="entry name" value="PROKAR_LIPOPROTEIN"/>
    <property type="match status" value="1"/>
</dbReference>
<dbReference type="Pfam" id="PF00756">
    <property type="entry name" value="Esterase"/>
    <property type="match status" value="1"/>
</dbReference>
<protein>
    <recommendedName>
        <fullName evidence="3">AB hydrolase-1 domain-containing protein</fullName>
    </recommendedName>
</protein>
<dbReference type="RefSeq" id="WP_053231228.1">
    <property type="nucleotide sequence ID" value="NZ_CP011125.1"/>
</dbReference>
<dbReference type="InterPro" id="IPR000801">
    <property type="entry name" value="Esterase-like"/>
</dbReference>
<evidence type="ECO:0000313" key="1">
    <source>
        <dbReference type="EMBL" id="AKF03809.1"/>
    </source>
</evidence>
<dbReference type="SUPFAM" id="SSF53474">
    <property type="entry name" value="alpha/beta-Hydrolases"/>
    <property type="match status" value="1"/>
</dbReference>
<keyword evidence="2" id="KW-1185">Reference proteome</keyword>
<reference evidence="1 2" key="1">
    <citation type="submission" date="2015-03" db="EMBL/GenBank/DDBJ databases">
        <title>Genome assembly of Sandaracinus amylolyticus DSM 53668.</title>
        <authorList>
            <person name="Sharma G."/>
            <person name="Subramanian S."/>
        </authorList>
    </citation>
    <scope>NUCLEOTIDE SEQUENCE [LARGE SCALE GENOMIC DNA]</scope>
    <source>
        <strain evidence="1 2">DSM 53668</strain>
    </source>
</reference>
<dbReference type="InterPro" id="IPR029058">
    <property type="entry name" value="AB_hydrolase_fold"/>
</dbReference>
<name>A0A0F6SDP6_9BACT</name>
<sequence>MLRSLVASALVAVILGGCYFVQSPSRPVPALAVLREEGERQGCLMIFLPGMLDGPDTYLDHGFPQDLLRSGAACDSVAVNLHFRYYGDGGVSEKVWEDVLAPALARGYDEIWIVGVSMGGLGALLTASDHARHVDGIILLSPYLGEESFVQTVIDAGGLAEWTPPSELPSRVDRDNYSLFLWSWLRGYVDDPESMPALYLGFANGERLAPAAELLARALPEGHVLQQDGRHGWATWRPLFRELLARARPGRGDVGALASSR</sequence>
<accession>A0A0F6SDP6</accession>
<dbReference type="KEGG" id="samy:DB32_000958"/>
<dbReference type="Gene3D" id="3.40.50.1820">
    <property type="entry name" value="alpha/beta hydrolase"/>
    <property type="match status" value="1"/>
</dbReference>
<dbReference type="AlphaFoldDB" id="A0A0F6SDP6"/>
<proteinExistence type="predicted"/>
<organism evidence="1 2">
    <name type="scientific">Sandaracinus amylolyticus</name>
    <dbReference type="NCBI Taxonomy" id="927083"/>
    <lineage>
        <taxon>Bacteria</taxon>
        <taxon>Pseudomonadati</taxon>
        <taxon>Myxococcota</taxon>
        <taxon>Polyangia</taxon>
        <taxon>Polyangiales</taxon>
        <taxon>Sandaracinaceae</taxon>
        <taxon>Sandaracinus</taxon>
    </lineage>
</organism>
<evidence type="ECO:0000313" key="2">
    <source>
        <dbReference type="Proteomes" id="UP000034883"/>
    </source>
</evidence>